<evidence type="ECO:0000259" key="6">
    <source>
        <dbReference type="PROSITE" id="PS51684"/>
    </source>
</evidence>
<dbReference type="AlphaFoldDB" id="L0KZS9"/>
<dbReference type="GeneID" id="14407085"/>
<dbReference type="Gene3D" id="3.30.300.110">
    <property type="entry name" value="Met-10+ protein-like domains"/>
    <property type="match status" value="1"/>
</dbReference>
<keyword evidence="2 7" id="KW-0489">Methyltransferase</keyword>
<dbReference type="OrthoDB" id="8079at2157"/>
<dbReference type="Proteomes" id="UP000010866">
    <property type="component" value="Chromosome"/>
</dbReference>
<dbReference type="PROSITE" id="PS51684">
    <property type="entry name" value="SAM_MT_TRM5_TYW2"/>
    <property type="match status" value="1"/>
</dbReference>
<dbReference type="PANTHER" id="PTHR23245">
    <property type="entry name" value="TRNA METHYLTRANSFERASE"/>
    <property type="match status" value="1"/>
</dbReference>
<gene>
    <name evidence="7" type="ordered locus">Metho_1276</name>
</gene>
<accession>L0KZS9</accession>
<dbReference type="EMBL" id="CP003362">
    <property type="protein sequence ID" value="AGB49499.1"/>
    <property type="molecule type" value="Genomic_DNA"/>
</dbReference>
<dbReference type="GO" id="GO:0005737">
    <property type="term" value="C:cytoplasm"/>
    <property type="evidence" value="ECO:0007669"/>
    <property type="project" value="TreeGrafter"/>
</dbReference>
<proteinExistence type="predicted"/>
<sequence length="335" mass="37367">MNRQCIRVDKKKGEHVRKLLMEKGLLDTSVRIASDDSCIYIPLIPAANATDLSLEDALVTEREFVMHERPATLEHMLGYTPRYEVIGSIALLESGETDLERAADALLQANPHIKTVLAALSPVEGEFRTRRFIFIKGENTTHTVHKEYGCRYAVDMEKAYFTPRLATERSRILEQVREGEVITDMFAGVGPFSILIAKNRPSCRVVAIDKNPEAVKFLRHNIALNAVSNVEAIEGDAKAEVRNYAGIADHVIMNLPHTAQEFLDAAMVVAKPGTVIHYYDITPEDDLYSSSLAHIEAAAQRAGFGIEPIATRIVRSYSPHQFNVCIEVRIQGRGR</sequence>
<name>L0KZS9_METHD</name>
<dbReference type="GO" id="GO:0008175">
    <property type="term" value="F:tRNA methyltransferase activity"/>
    <property type="evidence" value="ECO:0007669"/>
    <property type="project" value="TreeGrafter"/>
</dbReference>
<dbReference type="Pfam" id="PF02475">
    <property type="entry name" value="TRM5-TYW2_MTfase"/>
    <property type="match status" value="1"/>
</dbReference>
<protein>
    <submittedName>
        <fullName evidence="7">Putative methyltransferase</fullName>
    </submittedName>
</protein>
<evidence type="ECO:0000256" key="1">
    <source>
        <dbReference type="ARBA" id="ARBA00022490"/>
    </source>
</evidence>
<dbReference type="CDD" id="cd02440">
    <property type="entry name" value="AdoMet_MTases"/>
    <property type="match status" value="1"/>
</dbReference>
<dbReference type="InterPro" id="IPR030382">
    <property type="entry name" value="MeTrfase_TRM5/TYW2"/>
</dbReference>
<dbReference type="Gene3D" id="3.30.70.2580">
    <property type="match status" value="1"/>
</dbReference>
<dbReference type="KEGG" id="mhz:Metho_1276"/>
<feature type="domain" description="SAM-dependent methyltransferase TRM5/TYW2-type" evidence="6">
    <location>
        <begin position="83"/>
        <end position="332"/>
    </location>
</feature>
<keyword evidence="8" id="KW-1185">Reference proteome</keyword>
<evidence type="ECO:0000313" key="8">
    <source>
        <dbReference type="Proteomes" id="UP000010866"/>
    </source>
</evidence>
<reference evidence="8" key="1">
    <citation type="submission" date="2012-02" db="EMBL/GenBank/DDBJ databases">
        <title>Complete sequence of chromosome of Methanomethylovorans hollandica DSM 15978.</title>
        <authorList>
            <person name="Lucas S."/>
            <person name="Copeland A."/>
            <person name="Lapidus A."/>
            <person name="Glavina del Rio T."/>
            <person name="Dalin E."/>
            <person name="Tice H."/>
            <person name="Bruce D."/>
            <person name="Goodwin L."/>
            <person name="Pitluck S."/>
            <person name="Peters L."/>
            <person name="Mikhailova N."/>
            <person name="Held B."/>
            <person name="Kyrpides N."/>
            <person name="Mavromatis K."/>
            <person name="Ivanova N."/>
            <person name="Brettin T."/>
            <person name="Detter J.C."/>
            <person name="Han C."/>
            <person name="Larimer F."/>
            <person name="Land M."/>
            <person name="Hauser L."/>
            <person name="Markowitz V."/>
            <person name="Cheng J.-F."/>
            <person name="Hugenholtz P."/>
            <person name="Woyke T."/>
            <person name="Wu D."/>
            <person name="Spring S."/>
            <person name="Schroeder M."/>
            <person name="Brambilla E."/>
            <person name="Klenk H.-P."/>
            <person name="Eisen J.A."/>
        </authorList>
    </citation>
    <scope>NUCLEOTIDE SEQUENCE [LARGE SCALE GENOMIC DNA]</scope>
    <source>
        <strain evidence="8">DSM 15978 / NBRC 107637 / DMS1</strain>
    </source>
</reference>
<keyword evidence="5" id="KW-0819">tRNA processing</keyword>
<dbReference type="SUPFAM" id="SSF53335">
    <property type="entry name" value="S-adenosyl-L-methionine-dependent methyltransferases"/>
    <property type="match status" value="1"/>
</dbReference>
<dbReference type="HOGENOM" id="CLU_022610_0_1_2"/>
<keyword evidence="3 7" id="KW-0808">Transferase</keyword>
<keyword evidence="1" id="KW-0963">Cytoplasm</keyword>
<evidence type="ECO:0000256" key="3">
    <source>
        <dbReference type="ARBA" id="ARBA00022679"/>
    </source>
</evidence>
<keyword evidence="4" id="KW-0949">S-adenosyl-L-methionine</keyword>
<dbReference type="RefSeq" id="WP_015324665.1">
    <property type="nucleotide sequence ID" value="NC_019977.1"/>
</dbReference>
<dbReference type="Gene3D" id="3.40.50.150">
    <property type="entry name" value="Vaccinia Virus protein VP39"/>
    <property type="match status" value="1"/>
</dbReference>
<evidence type="ECO:0000256" key="5">
    <source>
        <dbReference type="ARBA" id="ARBA00022694"/>
    </source>
</evidence>
<dbReference type="InterPro" id="IPR056743">
    <property type="entry name" value="TRM5-TYW2-like_MTfase"/>
</dbReference>
<dbReference type="InterPro" id="IPR040601">
    <property type="entry name" value="Trm5a/b_N"/>
</dbReference>
<dbReference type="STRING" id="867904.Metho_1276"/>
<evidence type="ECO:0000313" key="7">
    <source>
        <dbReference type="EMBL" id="AGB49499.1"/>
    </source>
</evidence>
<dbReference type="Pfam" id="PF18093">
    <property type="entry name" value="Trm5_N"/>
    <property type="match status" value="1"/>
</dbReference>
<evidence type="ECO:0000256" key="2">
    <source>
        <dbReference type="ARBA" id="ARBA00022603"/>
    </source>
</evidence>
<organism evidence="7 8">
    <name type="scientific">Methanomethylovorans hollandica (strain DSM 15978 / NBRC 107637 / DMS1)</name>
    <dbReference type="NCBI Taxonomy" id="867904"/>
    <lineage>
        <taxon>Archaea</taxon>
        <taxon>Methanobacteriati</taxon>
        <taxon>Methanobacteriota</taxon>
        <taxon>Stenosarchaea group</taxon>
        <taxon>Methanomicrobia</taxon>
        <taxon>Methanosarcinales</taxon>
        <taxon>Methanosarcinaceae</taxon>
        <taxon>Methanomethylovorans</taxon>
    </lineage>
</organism>
<evidence type="ECO:0000256" key="4">
    <source>
        <dbReference type="ARBA" id="ARBA00022691"/>
    </source>
</evidence>
<dbReference type="GO" id="GO:0002939">
    <property type="term" value="P:tRNA N1-guanine methylation"/>
    <property type="evidence" value="ECO:0007669"/>
    <property type="project" value="TreeGrafter"/>
</dbReference>
<dbReference type="InterPro" id="IPR029063">
    <property type="entry name" value="SAM-dependent_MTases_sf"/>
</dbReference>
<dbReference type="PANTHER" id="PTHR23245:SF36">
    <property type="entry name" value="TRNA (GUANINE(37)-N1)-METHYLTRANSFERASE"/>
    <property type="match status" value="1"/>
</dbReference>